<reference evidence="9" key="1">
    <citation type="submission" date="2015-12" db="EMBL/GenBank/DDBJ databases">
        <title>De novo transcriptome assembly of four potential Pierce s Disease insect vectors from Arizona vineyards.</title>
        <authorList>
            <person name="Tassone E.E."/>
        </authorList>
    </citation>
    <scope>NUCLEOTIDE SEQUENCE</scope>
</reference>
<dbReference type="SUPFAM" id="SSF81338">
    <property type="entry name" value="Aquaporin-like"/>
    <property type="match status" value="1"/>
</dbReference>
<dbReference type="InterPro" id="IPR000425">
    <property type="entry name" value="MIP"/>
</dbReference>
<evidence type="ECO:0000256" key="5">
    <source>
        <dbReference type="ARBA" id="ARBA00022989"/>
    </source>
</evidence>
<name>A0A1B6DIZ0_9HEMI</name>
<evidence type="ECO:0000313" key="9">
    <source>
        <dbReference type="EMBL" id="JAS25664.1"/>
    </source>
</evidence>
<keyword evidence="6 8" id="KW-0472">Membrane</keyword>
<organism evidence="9">
    <name type="scientific">Clastoptera arizonana</name>
    <name type="common">Arizona spittle bug</name>
    <dbReference type="NCBI Taxonomy" id="38151"/>
    <lineage>
        <taxon>Eukaryota</taxon>
        <taxon>Metazoa</taxon>
        <taxon>Ecdysozoa</taxon>
        <taxon>Arthropoda</taxon>
        <taxon>Hexapoda</taxon>
        <taxon>Insecta</taxon>
        <taxon>Pterygota</taxon>
        <taxon>Neoptera</taxon>
        <taxon>Paraneoptera</taxon>
        <taxon>Hemiptera</taxon>
        <taxon>Auchenorrhyncha</taxon>
        <taxon>Cercopoidea</taxon>
        <taxon>Clastopteridae</taxon>
        <taxon>Clastoptera</taxon>
    </lineage>
</organism>
<dbReference type="InterPro" id="IPR023271">
    <property type="entry name" value="Aquaporin-like"/>
</dbReference>
<evidence type="ECO:0000256" key="1">
    <source>
        <dbReference type="ARBA" id="ARBA00004141"/>
    </source>
</evidence>
<feature type="transmembrane region" description="Helical" evidence="8">
    <location>
        <begin position="182"/>
        <end position="203"/>
    </location>
</feature>
<dbReference type="PRINTS" id="PR00783">
    <property type="entry name" value="MINTRINSICP"/>
</dbReference>
<dbReference type="GO" id="GO:0005886">
    <property type="term" value="C:plasma membrane"/>
    <property type="evidence" value="ECO:0007669"/>
    <property type="project" value="TreeGrafter"/>
</dbReference>
<comment type="similarity">
    <text evidence="2 7">Belongs to the MIP/aquaporin (TC 1.A.8) family.</text>
</comment>
<dbReference type="GO" id="GO:0015267">
    <property type="term" value="F:channel activity"/>
    <property type="evidence" value="ECO:0007669"/>
    <property type="project" value="InterPro"/>
</dbReference>
<evidence type="ECO:0000256" key="6">
    <source>
        <dbReference type="ARBA" id="ARBA00023136"/>
    </source>
</evidence>
<evidence type="ECO:0000256" key="7">
    <source>
        <dbReference type="RuleBase" id="RU000477"/>
    </source>
</evidence>
<gene>
    <name evidence="9" type="ORF">g.28692</name>
</gene>
<dbReference type="PROSITE" id="PS00221">
    <property type="entry name" value="MIP"/>
    <property type="match status" value="1"/>
</dbReference>
<dbReference type="EMBL" id="GEDC01011634">
    <property type="protein sequence ID" value="JAS25664.1"/>
    <property type="molecule type" value="Transcribed_RNA"/>
</dbReference>
<accession>A0A1B6DIZ0</accession>
<evidence type="ECO:0008006" key="10">
    <source>
        <dbReference type="Google" id="ProtNLM"/>
    </source>
</evidence>
<feature type="transmembrane region" description="Helical" evidence="8">
    <location>
        <begin position="147"/>
        <end position="170"/>
    </location>
</feature>
<comment type="subcellular location">
    <subcellularLocation>
        <location evidence="1">Membrane</location>
        <topology evidence="1">Multi-pass membrane protein</topology>
    </subcellularLocation>
</comment>
<sequence length="265" mass="28463">MAKLQNGDLWAKLRGDEDFKNMNATKIRHWVAVVVAEILGTAILVGLGCSAVHKEISGLPHLDVVLTFSFAIAVVVTTFGHISGSHVNPAISLASLMHGQISIPAYFLYVISQLIGATLGIASVRLISPDQCTFENFCVTLPGPDVGPVRAAICEAFMTAILTLVVCAAWDRRCQDKHDSMPIKFGLTIVALALPGAKYSGASINPARSFGPALLSGNFTHHWVYWVGPMIGAFLAVIIYKAFLAEINSPRPVKTKGENEENLPL</sequence>
<dbReference type="InterPro" id="IPR022357">
    <property type="entry name" value="MIP_CS"/>
</dbReference>
<evidence type="ECO:0000256" key="3">
    <source>
        <dbReference type="ARBA" id="ARBA00022448"/>
    </source>
</evidence>
<protein>
    <recommendedName>
        <fullName evidence="10">Aquaporin</fullName>
    </recommendedName>
</protein>
<feature type="transmembrane region" description="Helical" evidence="8">
    <location>
        <begin position="65"/>
        <end position="84"/>
    </location>
</feature>
<dbReference type="AlphaFoldDB" id="A0A1B6DIZ0"/>
<dbReference type="PANTHER" id="PTHR19139:SF270">
    <property type="entry name" value="ENTOMOGLYCEROPORIN 1-RELATED"/>
    <property type="match status" value="1"/>
</dbReference>
<feature type="transmembrane region" description="Helical" evidence="8">
    <location>
        <begin position="30"/>
        <end position="53"/>
    </location>
</feature>
<dbReference type="PANTHER" id="PTHR19139">
    <property type="entry name" value="AQUAPORIN TRANSPORTER"/>
    <property type="match status" value="1"/>
</dbReference>
<feature type="transmembrane region" description="Helical" evidence="8">
    <location>
        <begin position="105"/>
        <end position="127"/>
    </location>
</feature>
<evidence type="ECO:0000256" key="4">
    <source>
        <dbReference type="ARBA" id="ARBA00022692"/>
    </source>
</evidence>
<evidence type="ECO:0000256" key="2">
    <source>
        <dbReference type="ARBA" id="ARBA00006175"/>
    </source>
</evidence>
<dbReference type="InterPro" id="IPR034294">
    <property type="entry name" value="Aquaporin_transptr"/>
</dbReference>
<dbReference type="Pfam" id="PF00230">
    <property type="entry name" value="MIP"/>
    <property type="match status" value="1"/>
</dbReference>
<proteinExistence type="inferred from homology"/>
<feature type="transmembrane region" description="Helical" evidence="8">
    <location>
        <begin position="223"/>
        <end position="244"/>
    </location>
</feature>
<keyword evidence="4 7" id="KW-0812">Transmembrane</keyword>
<evidence type="ECO:0000256" key="8">
    <source>
        <dbReference type="SAM" id="Phobius"/>
    </source>
</evidence>
<dbReference type="Gene3D" id="1.20.1080.10">
    <property type="entry name" value="Glycerol uptake facilitator protein"/>
    <property type="match status" value="1"/>
</dbReference>
<keyword evidence="5 8" id="KW-1133">Transmembrane helix</keyword>
<keyword evidence="3 7" id="KW-0813">Transport</keyword>